<dbReference type="EMBL" id="CM026422">
    <property type="protein sequence ID" value="KAG0587920.1"/>
    <property type="molecule type" value="Genomic_DNA"/>
</dbReference>
<evidence type="ECO:0000256" key="2">
    <source>
        <dbReference type="ARBA" id="ARBA00022737"/>
    </source>
</evidence>
<dbReference type="InterPro" id="IPR002885">
    <property type="entry name" value="PPR_rpt"/>
</dbReference>
<feature type="region of interest" description="Disordered" evidence="4">
    <location>
        <begin position="85"/>
        <end position="186"/>
    </location>
</feature>
<evidence type="ECO:0000256" key="3">
    <source>
        <dbReference type="PROSITE-ProRule" id="PRU00708"/>
    </source>
</evidence>
<proteinExistence type="inferred from homology"/>
<dbReference type="AlphaFoldDB" id="A0A8T0IW26"/>
<sequence length="923" mass="101666">MACVAEGACGRISGVAVSNSESRFSTGLNIQSCVVKGRIGVGISSHIVTSKKKVSASRELPVSLWLEVRPIVPKKRTLELSVKCANSSGQSLQPAESPAGTPSDSGRKKLQSRSQPGELPSKKAQFARKPAPPGVSAPLVPSIRKAPIRSRPGQYVKRGSGETQASPGAQEQTSINRPQSSKAVESSLSGFSETDLWSMLNDCSRQRNWRVALDVFAAMKQAEGYKANVRLYSTMIRILAKANQPQRALQLFDEMQTVGIDPDVYVFTALLDAYGRSGILEKAVSVFQKMKETPSCKPNATTYSYMMAAYGRARQWEKIDALFNEMRDIGLKSLGSTFNVVIGSYGRGGLWTKMEEALAAMVASGCSPDTFTYNTMIDAYGKGSQYKNMERTFERMQAAGCPGDILTYSSLIHAYRKGGQFEKMEKILEQMQMAGCKPDVTAYSLLIDVYGKRGMLKKMEATLQEMQEAGCKANIVTYTGIMDAYGKAGKYEEMERIWQIMKDLRLQPDYSAYVATISAYGRCGMYDKMETRFQELEEAAKEMRFGGPKLGTAAYNVIIDAYGKGKLIDQMESVFDVMESTGHRPDVITYSALINAYGKAELLEKMDSTYVMMRVKGVFPNEHTYSALIDGYGKLGMVEKAEAALNEMLKAGIKMNVVAYTSIINAYGSAKRFQDMAARFGAFKGTGTEPSCETIGVLLTALCSCRLHEDVSALLNCIRSCKGFGVIAWLLEEREESQGDKSLWVEATVLFDALQSEGTASRLVLYDSLVEALWCFGWRGRSWKVLMAGRERGVFPQARVVADEELLLDLHLLSVNVAQVMLVSWLSEMESTCIKEDTPYEQVTVITGWGRRSKIEGDSPLKAAVTARLASMKSPFRIPRENAGRFVAPVNQVCRWLSTESLSSHLSLEDVGVPGPRHLISNM</sequence>
<comment type="caution">
    <text evidence="6">The sequence shown here is derived from an EMBL/GenBank/DDBJ whole genome shotgun (WGS) entry which is preliminary data.</text>
</comment>
<dbReference type="NCBIfam" id="TIGR00756">
    <property type="entry name" value="PPR"/>
    <property type="match status" value="11"/>
</dbReference>
<evidence type="ECO:0000259" key="5">
    <source>
        <dbReference type="PROSITE" id="PS50828"/>
    </source>
</evidence>
<feature type="compositionally biased region" description="Polar residues" evidence="4">
    <location>
        <begin position="85"/>
        <end position="104"/>
    </location>
</feature>
<feature type="repeat" description="PPR" evidence="3">
    <location>
        <begin position="439"/>
        <end position="473"/>
    </location>
</feature>
<dbReference type="PROSITE" id="PS51375">
    <property type="entry name" value="PPR"/>
    <property type="match status" value="11"/>
</dbReference>
<keyword evidence="7" id="KW-1185">Reference proteome</keyword>
<feature type="domain" description="Smr" evidence="5">
    <location>
        <begin position="808"/>
        <end position="894"/>
    </location>
</feature>
<dbReference type="InterPro" id="IPR011990">
    <property type="entry name" value="TPR-like_helical_dom_sf"/>
</dbReference>
<dbReference type="SUPFAM" id="SSF160443">
    <property type="entry name" value="SMR domain-like"/>
    <property type="match status" value="1"/>
</dbReference>
<dbReference type="Gene3D" id="3.30.1370.110">
    <property type="match status" value="1"/>
</dbReference>
<feature type="repeat" description="PPR" evidence="3">
    <location>
        <begin position="404"/>
        <end position="438"/>
    </location>
</feature>
<gene>
    <name evidence="6" type="ORF">KC19_2G201400</name>
</gene>
<reference evidence="6" key="1">
    <citation type="submission" date="2020-06" db="EMBL/GenBank/DDBJ databases">
        <title>WGS assembly of Ceratodon purpureus strain R40.</title>
        <authorList>
            <person name="Carey S.B."/>
            <person name="Jenkins J."/>
            <person name="Shu S."/>
            <person name="Lovell J.T."/>
            <person name="Sreedasyam A."/>
            <person name="Maumus F."/>
            <person name="Tiley G.P."/>
            <person name="Fernandez-Pozo N."/>
            <person name="Barry K."/>
            <person name="Chen C."/>
            <person name="Wang M."/>
            <person name="Lipzen A."/>
            <person name="Daum C."/>
            <person name="Saski C.A."/>
            <person name="Payton A.C."/>
            <person name="Mcbreen J.C."/>
            <person name="Conrad R.E."/>
            <person name="Kollar L.M."/>
            <person name="Olsson S."/>
            <person name="Huttunen S."/>
            <person name="Landis J.B."/>
            <person name="Wickett N.J."/>
            <person name="Johnson M.G."/>
            <person name="Rensing S.A."/>
            <person name="Grimwood J."/>
            <person name="Schmutz J."/>
            <person name="Mcdaniel S.F."/>
        </authorList>
    </citation>
    <scope>NUCLEOTIDE SEQUENCE</scope>
    <source>
        <strain evidence="6">R40</strain>
    </source>
</reference>
<comment type="similarity">
    <text evidence="1">Belongs to the PPR family. P subfamily.</text>
</comment>
<evidence type="ECO:0000256" key="4">
    <source>
        <dbReference type="SAM" id="MobiDB-lite"/>
    </source>
</evidence>
<evidence type="ECO:0000313" key="7">
    <source>
        <dbReference type="Proteomes" id="UP000822688"/>
    </source>
</evidence>
<feature type="repeat" description="PPR" evidence="3">
    <location>
        <begin position="228"/>
        <end position="262"/>
    </location>
</feature>
<feature type="repeat" description="PPR" evidence="3">
    <location>
        <begin position="621"/>
        <end position="655"/>
    </location>
</feature>
<feature type="repeat" description="PPR" evidence="3">
    <location>
        <begin position="263"/>
        <end position="293"/>
    </location>
</feature>
<feature type="repeat" description="PPR" evidence="3">
    <location>
        <begin position="586"/>
        <end position="620"/>
    </location>
</feature>
<dbReference type="Proteomes" id="UP000822688">
    <property type="component" value="Chromosome 2"/>
</dbReference>
<organism evidence="6 7">
    <name type="scientific">Ceratodon purpureus</name>
    <name type="common">Fire moss</name>
    <name type="synonym">Dicranum purpureum</name>
    <dbReference type="NCBI Taxonomy" id="3225"/>
    <lineage>
        <taxon>Eukaryota</taxon>
        <taxon>Viridiplantae</taxon>
        <taxon>Streptophyta</taxon>
        <taxon>Embryophyta</taxon>
        <taxon>Bryophyta</taxon>
        <taxon>Bryophytina</taxon>
        <taxon>Bryopsida</taxon>
        <taxon>Dicranidae</taxon>
        <taxon>Pseudoditrichales</taxon>
        <taxon>Ditrichaceae</taxon>
        <taxon>Ceratodon</taxon>
    </lineage>
</organism>
<protein>
    <recommendedName>
        <fullName evidence="5">Smr domain-containing protein</fullName>
    </recommendedName>
</protein>
<feature type="repeat" description="PPR" evidence="3">
    <location>
        <begin position="334"/>
        <end position="368"/>
    </location>
</feature>
<dbReference type="InterPro" id="IPR036063">
    <property type="entry name" value="Smr_dom_sf"/>
</dbReference>
<feature type="repeat" description="PPR" evidence="3">
    <location>
        <begin position="551"/>
        <end position="585"/>
    </location>
</feature>
<dbReference type="SMART" id="SM00463">
    <property type="entry name" value="SMR"/>
    <property type="match status" value="1"/>
</dbReference>
<dbReference type="Pfam" id="PF13041">
    <property type="entry name" value="PPR_2"/>
    <property type="match status" value="2"/>
</dbReference>
<dbReference type="PANTHER" id="PTHR47447">
    <property type="entry name" value="OS03G0856100 PROTEIN"/>
    <property type="match status" value="1"/>
</dbReference>
<feature type="repeat" description="PPR" evidence="3">
    <location>
        <begin position="369"/>
        <end position="403"/>
    </location>
</feature>
<feature type="repeat" description="PPR" evidence="3">
    <location>
        <begin position="474"/>
        <end position="508"/>
    </location>
</feature>
<keyword evidence="2" id="KW-0677">Repeat</keyword>
<feature type="repeat" description="PPR" evidence="3">
    <location>
        <begin position="299"/>
        <end position="333"/>
    </location>
</feature>
<evidence type="ECO:0000313" key="6">
    <source>
        <dbReference type="EMBL" id="KAG0587920.1"/>
    </source>
</evidence>
<dbReference type="PANTHER" id="PTHR47447:SF23">
    <property type="entry name" value="PENTACOTRIPEPTIDE-REPEAT REGION OF PRORP DOMAIN-CONTAINING PROTEIN"/>
    <property type="match status" value="1"/>
</dbReference>
<accession>A0A8T0IW26</accession>
<feature type="compositionally biased region" description="Polar residues" evidence="4">
    <location>
        <begin position="161"/>
        <end position="186"/>
    </location>
</feature>
<evidence type="ECO:0000256" key="1">
    <source>
        <dbReference type="ARBA" id="ARBA00007626"/>
    </source>
</evidence>
<dbReference type="Pfam" id="PF01535">
    <property type="entry name" value="PPR"/>
    <property type="match status" value="2"/>
</dbReference>
<name>A0A8T0IW26_CERPU</name>
<dbReference type="Pfam" id="PF13812">
    <property type="entry name" value="PPR_3"/>
    <property type="match status" value="3"/>
</dbReference>
<dbReference type="InterPro" id="IPR002625">
    <property type="entry name" value="Smr_dom"/>
</dbReference>
<dbReference type="Gene3D" id="1.25.40.10">
    <property type="entry name" value="Tetratricopeptide repeat domain"/>
    <property type="match status" value="5"/>
</dbReference>
<dbReference type="PROSITE" id="PS50828">
    <property type="entry name" value="SMR"/>
    <property type="match status" value="1"/>
</dbReference>